<keyword evidence="2" id="KW-0732">Signal</keyword>
<dbReference type="AlphaFoldDB" id="A0AAV8W4V0"/>
<keyword evidence="1" id="KW-1133">Transmembrane helix</keyword>
<evidence type="ECO:0000256" key="1">
    <source>
        <dbReference type="SAM" id="Phobius"/>
    </source>
</evidence>
<keyword evidence="4" id="KW-1185">Reference proteome</keyword>
<protein>
    <submittedName>
        <fullName evidence="3">Uncharacterized protein</fullName>
    </submittedName>
</protein>
<evidence type="ECO:0000313" key="4">
    <source>
        <dbReference type="Proteomes" id="UP001159042"/>
    </source>
</evidence>
<feature type="signal peptide" evidence="2">
    <location>
        <begin position="1"/>
        <end position="20"/>
    </location>
</feature>
<keyword evidence="1" id="KW-0812">Transmembrane</keyword>
<keyword evidence="1" id="KW-0472">Membrane</keyword>
<accession>A0AAV8W4V0</accession>
<reference evidence="3 4" key="1">
    <citation type="journal article" date="2023" name="Insect Mol. Biol.">
        <title>Genome sequencing provides insights into the evolution of gene families encoding plant cell wall-degrading enzymes in longhorned beetles.</title>
        <authorList>
            <person name="Shin N.R."/>
            <person name="Okamura Y."/>
            <person name="Kirsch R."/>
            <person name="Pauchet Y."/>
        </authorList>
    </citation>
    <scope>NUCLEOTIDE SEQUENCE [LARGE SCALE GENOMIC DNA]</scope>
    <source>
        <strain evidence="3">EAD_L_NR</strain>
    </source>
</reference>
<proteinExistence type="predicted"/>
<organism evidence="3 4">
    <name type="scientific">Exocentrus adspersus</name>
    <dbReference type="NCBI Taxonomy" id="1586481"/>
    <lineage>
        <taxon>Eukaryota</taxon>
        <taxon>Metazoa</taxon>
        <taxon>Ecdysozoa</taxon>
        <taxon>Arthropoda</taxon>
        <taxon>Hexapoda</taxon>
        <taxon>Insecta</taxon>
        <taxon>Pterygota</taxon>
        <taxon>Neoptera</taxon>
        <taxon>Endopterygota</taxon>
        <taxon>Coleoptera</taxon>
        <taxon>Polyphaga</taxon>
        <taxon>Cucujiformia</taxon>
        <taxon>Chrysomeloidea</taxon>
        <taxon>Cerambycidae</taxon>
        <taxon>Lamiinae</taxon>
        <taxon>Acanthocinini</taxon>
        <taxon>Exocentrus</taxon>
    </lineage>
</organism>
<dbReference type="PANTHER" id="PTHR21398:SF7">
    <property type="entry name" value="LP19941P"/>
    <property type="match status" value="1"/>
</dbReference>
<name>A0AAV8W4V0_9CUCU</name>
<dbReference type="EMBL" id="JANEYG010000010">
    <property type="protein sequence ID" value="KAJ8921342.1"/>
    <property type="molecule type" value="Genomic_DNA"/>
</dbReference>
<evidence type="ECO:0000256" key="2">
    <source>
        <dbReference type="SAM" id="SignalP"/>
    </source>
</evidence>
<gene>
    <name evidence="3" type="ORF">NQ315_002957</name>
</gene>
<feature type="transmembrane region" description="Helical" evidence="1">
    <location>
        <begin position="44"/>
        <end position="62"/>
    </location>
</feature>
<dbReference type="PANTHER" id="PTHR21398">
    <property type="entry name" value="AGAP007094-PA"/>
    <property type="match status" value="1"/>
</dbReference>
<sequence length="165" mass="19251">MKCVYFVYLATLLFVHETYCQEGKEGRVLSRRKRYLAFPEGSTFVIIWCATIATIMPFEIFYEGINWGVAYPLPNVSTVQMYKNQKHAERRRQRRDLYNRFEAILDSFPLQSLTDDEPTEHGLYQMAYRRGRQNSRQECSDMFPGCPVSLIDVALGYYHAGFTGS</sequence>
<evidence type="ECO:0000313" key="3">
    <source>
        <dbReference type="EMBL" id="KAJ8921342.1"/>
    </source>
</evidence>
<feature type="chain" id="PRO_5043832638" evidence="2">
    <location>
        <begin position="21"/>
        <end position="165"/>
    </location>
</feature>
<comment type="caution">
    <text evidence="3">The sequence shown here is derived from an EMBL/GenBank/DDBJ whole genome shotgun (WGS) entry which is preliminary data.</text>
</comment>
<dbReference type="Proteomes" id="UP001159042">
    <property type="component" value="Unassembled WGS sequence"/>
</dbReference>